<evidence type="ECO:0000313" key="7">
    <source>
        <dbReference type="Proteomes" id="UP001595953"/>
    </source>
</evidence>
<comment type="caution">
    <text evidence="6">The sequence shown here is derived from an EMBL/GenBank/DDBJ whole genome shotgun (WGS) entry which is preliminary data.</text>
</comment>
<dbReference type="InterPro" id="IPR009056">
    <property type="entry name" value="Cyt_c-like_dom"/>
</dbReference>
<keyword evidence="7" id="KW-1185">Reference proteome</keyword>
<evidence type="ECO:0000256" key="4">
    <source>
        <dbReference type="PROSITE-ProRule" id="PRU00433"/>
    </source>
</evidence>
<name>A0ABV9N2I7_9FLAO</name>
<evidence type="ECO:0000256" key="1">
    <source>
        <dbReference type="ARBA" id="ARBA00022617"/>
    </source>
</evidence>
<dbReference type="SUPFAM" id="SSF46626">
    <property type="entry name" value="Cytochrome c"/>
    <property type="match status" value="1"/>
</dbReference>
<dbReference type="PANTHER" id="PTHR35008:SF8">
    <property type="entry name" value="ALCOHOL DEHYDROGENASE CYTOCHROME C SUBUNIT"/>
    <property type="match status" value="1"/>
</dbReference>
<organism evidence="6 7">
    <name type="scientific">Geojedonia litorea</name>
    <dbReference type="NCBI Taxonomy" id="1268269"/>
    <lineage>
        <taxon>Bacteria</taxon>
        <taxon>Pseudomonadati</taxon>
        <taxon>Bacteroidota</taxon>
        <taxon>Flavobacteriia</taxon>
        <taxon>Flavobacteriales</taxon>
        <taxon>Flavobacteriaceae</taxon>
        <taxon>Geojedonia</taxon>
    </lineage>
</organism>
<evidence type="ECO:0000313" key="6">
    <source>
        <dbReference type="EMBL" id="MFC4720973.1"/>
    </source>
</evidence>
<evidence type="ECO:0000259" key="5">
    <source>
        <dbReference type="PROSITE" id="PS51007"/>
    </source>
</evidence>
<keyword evidence="1 4" id="KW-0349">Heme</keyword>
<dbReference type="Pfam" id="PF00034">
    <property type="entry name" value="Cytochrom_C"/>
    <property type="match status" value="1"/>
</dbReference>
<reference evidence="7" key="1">
    <citation type="journal article" date="2019" name="Int. J. Syst. Evol. Microbiol.">
        <title>The Global Catalogue of Microorganisms (GCM) 10K type strain sequencing project: providing services to taxonomists for standard genome sequencing and annotation.</title>
        <authorList>
            <consortium name="The Broad Institute Genomics Platform"/>
            <consortium name="The Broad Institute Genome Sequencing Center for Infectious Disease"/>
            <person name="Wu L."/>
            <person name="Ma J."/>
        </authorList>
    </citation>
    <scope>NUCLEOTIDE SEQUENCE [LARGE SCALE GENOMIC DNA]</scope>
    <source>
        <strain evidence="7">CCUG 63682</strain>
    </source>
</reference>
<protein>
    <submittedName>
        <fullName evidence="6">C-type cytochrome</fullName>
    </submittedName>
</protein>
<dbReference type="InterPro" id="IPR036909">
    <property type="entry name" value="Cyt_c-like_dom_sf"/>
</dbReference>
<dbReference type="EMBL" id="JBHSGP010000004">
    <property type="protein sequence ID" value="MFC4720973.1"/>
    <property type="molecule type" value="Genomic_DNA"/>
</dbReference>
<dbReference type="PANTHER" id="PTHR35008">
    <property type="entry name" value="BLL4482 PROTEIN-RELATED"/>
    <property type="match status" value="1"/>
</dbReference>
<evidence type="ECO:0000256" key="3">
    <source>
        <dbReference type="ARBA" id="ARBA00023004"/>
    </source>
</evidence>
<sequence>MVIRYIVIVLLALSPIAMINSNSQGYFTQSTALQESISRGKMVYSDFCIVCHLANGEGVKGIYPPLANSDYLKNKRIESIKSVKYGMQGEITVNGKVYNSVMAPMGLTDQEIADVMNYITTSWGNTNAKAFTENEVSKVQP</sequence>
<evidence type="ECO:0000256" key="2">
    <source>
        <dbReference type="ARBA" id="ARBA00022723"/>
    </source>
</evidence>
<accession>A0ABV9N2I7</accession>
<dbReference type="PROSITE" id="PS51007">
    <property type="entry name" value="CYTC"/>
    <property type="match status" value="1"/>
</dbReference>
<keyword evidence="3 4" id="KW-0408">Iron</keyword>
<keyword evidence="2 4" id="KW-0479">Metal-binding</keyword>
<dbReference type="Gene3D" id="1.10.760.10">
    <property type="entry name" value="Cytochrome c-like domain"/>
    <property type="match status" value="1"/>
</dbReference>
<dbReference type="Proteomes" id="UP001595953">
    <property type="component" value="Unassembled WGS sequence"/>
</dbReference>
<dbReference type="InterPro" id="IPR051459">
    <property type="entry name" value="Cytochrome_c-type_DH"/>
</dbReference>
<dbReference type="RefSeq" id="WP_387960231.1">
    <property type="nucleotide sequence ID" value="NZ_JBHSGP010000004.1"/>
</dbReference>
<feature type="domain" description="Cytochrome c" evidence="5">
    <location>
        <begin position="35"/>
        <end position="123"/>
    </location>
</feature>
<gene>
    <name evidence="6" type="ORF">ACFO5O_01460</name>
</gene>
<proteinExistence type="predicted"/>